<dbReference type="PANTHER" id="PTHR30349:SF90">
    <property type="entry name" value="TYROSINE RECOMBINASE XERD"/>
    <property type="match status" value="1"/>
</dbReference>
<name>X1LDQ4_9ZZZZ</name>
<keyword evidence="3" id="KW-0233">DNA recombination</keyword>
<dbReference type="InterPro" id="IPR010998">
    <property type="entry name" value="Integrase_recombinase_N"/>
</dbReference>
<dbReference type="EMBL" id="BARV01001828">
    <property type="protein sequence ID" value="GAI00545.1"/>
    <property type="molecule type" value="Genomic_DNA"/>
</dbReference>
<dbReference type="InterPro" id="IPR044068">
    <property type="entry name" value="CB"/>
</dbReference>
<evidence type="ECO:0000259" key="5">
    <source>
        <dbReference type="PROSITE" id="PS51900"/>
    </source>
</evidence>
<gene>
    <name evidence="6" type="ORF">S06H3_05039</name>
</gene>
<dbReference type="SUPFAM" id="SSF56349">
    <property type="entry name" value="DNA breaking-rejoining enzymes"/>
    <property type="match status" value="1"/>
</dbReference>
<dbReference type="InterPro" id="IPR004107">
    <property type="entry name" value="Integrase_SAM-like_N"/>
</dbReference>
<keyword evidence="2" id="KW-0238">DNA-binding</keyword>
<comment type="caution">
    <text evidence="6">The sequence shown here is derived from an EMBL/GenBank/DDBJ whole genome shotgun (WGS) entry which is preliminary data.</text>
</comment>
<dbReference type="InterPro" id="IPR050090">
    <property type="entry name" value="Tyrosine_recombinase_XerCD"/>
</dbReference>
<proteinExistence type="predicted"/>
<evidence type="ECO:0000313" key="6">
    <source>
        <dbReference type="EMBL" id="GAI00545.1"/>
    </source>
</evidence>
<dbReference type="PROSITE" id="PS51898">
    <property type="entry name" value="TYR_RECOMBINASE"/>
    <property type="match status" value="1"/>
</dbReference>
<evidence type="ECO:0000259" key="4">
    <source>
        <dbReference type="PROSITE" id="PS51898"/>
    </source>
</evidence>
<feature type="domain" description="Tyr recombinase" evidence="4">
    <location>
        <begin position="123"/>
        <end position="303"/>
    </location>
</feature>
<dbReference type="InterPro" id="IPR002104">
    <property type="entry name" value="Integrase_catalytic"/>
</dbReference>
<dbReference type="Gene3D" id="1.10.150.130">
    <property type="match status" value="1"/>
</dbReference>
<dbReference type="AlphaFoldDB" id="X1LDQ4"/>
<dbReference type="GO" id="GO:0006310">
    <property type="term" value="P:DNA recombination"/>
    <property type="evidence" value="ECO:0007669"/>
    <property type="project" value="UniProtKB-KW"/>
</dbReference>
<dbReference type="InterPro" id="IPR013762">
    <property type="entry name" value="Integrase-like_cat_sf"/>
</dbReference>
<reference evidence="6" key="1">
    <citation type="journal article" date="2014" name="Front. Microbiol.">
        <title>High frequency of phylogenetically diverse reductive dehalogenase-homologous genes in deep subseafloor sedimentary metagenomes.</title>
        <authorList>
            <person name="Kawai M."/>
            <person name="Futagami T."/>
            <person name="Toyoda A."/>
            <person name="Takaki Y."/>
            <person name="Nishi S."/>
            <person name="Hori S."/>
            <person name="Arai W."/>
            <person name="Tsubouchi T."/>
            <person name="Morono Y."/>
            <person name="Uchiyama I."/>
            <person name="Ito T."/>
            <person name="Fujiyama A."/>
            <person name="Inagaki F."/>
            <person name="Takami H."/>
        </authorList>
    </citation>
    <scope>NUCLEOTIDE SEQUENCE</scope>
    <source>
        <strain evidence="6">Expedition CK06-06</strain>
    </source>
</reference>
<dbReference type="PROSITE" id="PS51900">
    <property type="entry name" value="CB"/>
    <property type="match status" value="1"/>
</dbReference>
<dbReference type="GO" id="GO:0015074">
    <property type="term" value="P:DNA integration"/>
    <property type="evidence" value="ECO:0007669"/>
    <property type="project" value="UniProtKB-KW"/>
</dbReference>
<dbReference type="PANTHER" id="PTHR30349">
    <property type="entry name" value="PHAGE INTEGRASE-RELATED"/>
    <property type="match status" value="1"/>
</dbReference>
<dbReference type="Gene3D" id="1.10.443.10">
    <property type="entry name" value="Intergrase catalytic core"/>
    <property type="match status" value="1"/>
</dbReference>
<evidence type="ECO:0008006" key="7">
    <source>
        <dbReference type="Google" id="ProtNLM"/>
    </source>
</evidence>
<organism evidence="6">
    <name type="scientific">marine sediment metagenome</name>
    <dbReference type="NCBI Taxonomy" id="412755"/>
    <lineage>
        <taxon>unclassified sequences</taxon>
        <taxon>metagenomes</taxon>
        <taxon>ecological metagenomes</taxon>
    </lineage>
</organism>
<protein>
    <recommendedName>
        <fullName evidence="7">Tyr recombinase domain-containing protein</fullName>
    </recommendedName>
</protein>
<keyword evidence="1" id="KW-0229">DNA integration</keyword>
<dbReference type="Pfam" id="PF13495">
    <property type="entry name" value="Phage_int_SAM_4"/>
    <property type="match status" value="1"/>
</dbReference>
<dbReference type="GO" id="GO:0003677">
    <property type="term" value="F:DNA binding"/>
    <property type="evidence" value="ECO:0007669"/>
    <property type="project" value="UniProtKB-KW"/>
</dbReference>
<dbReference type="Pfam" id="PF00589">
    <property type="entry name" value="Phage_integrase"/>
    <property type="match status" value="1"/>
</dbReference>
<evidence type="ECO:0000256" key="2">
    <source>
        <dbReference type="ARBA" id="ARBA00023125"/>
    </source>
</evidence>
<evidence type="ECO:0000256" key="3">
    <source>
        <dbReference type="ARBA" id="ARBA00023172"/>
    </source>
</evidence>
<feature type="domain" description="Core-binding (CB)" evidence="5">
    <location>
        <begin position="4"/>
        <end position="102"/>
    </location>
</feature>
<sequence length="311" mass="35419">MPVSTLSQALEYYRKFSIAVLNRSPSTVRNTEVAIKQLLSFLGVDPHPAEIQRENIVDFLSWLRTRQKWESHSAGNHPAGKLTDISVNTYFRALRAFFNWLVREKLIPASPVEGLPTPSIEDTLPAHLTLDQVRKLVQSIDANSPAGARDKAIVLVHLDIALRAGELVGLQLDQVDIENRDLMVTRRKVRRQQLLSFHQATAAALARYVLHWRSESEHGELFLTLDGRALTTDRLAKILYQRGRAVGIHINPQLLRHTAAILKRRLEGWDAERIQNLLGHSTSYMTRHYIRAAGDEDLREAFRRPGWVDKI</sequence>
<dbReference type="InterPro" id="IPR011010">
    <property type="entry name" value="DNA_brk_join_enz"/>
</dbReference>
<evidence type="ECO:0000256" key="1">
    <source>
        <dbReference type="ARBA" id="ARBA00022908"/>
    </source>
</evidence>
<accession>X1LDQ4</accession>